<accession>A0A6A8GKA5</accession>
<protein>
    <recommendedName>
        <fullName evidence="3">AB hydrolase-1 domain-containing protein</fullName>
    </recommendedName>
</protein>
<dbReference type="Proteomes" id="UP000439022">
    <property type="component" value="Unassembled WGS sequence"/>
</dbReference>
<evidence type="ECO:0000313" key="2">
    <source>
        <dbReference type="Proteomes" id="UP000439022"/>
    </source>
</evidence>
<dbReference type="RefSeq" id="WP_151164280.1">
    <property type="nucleotide sequence ID" value="NZ_WKJO01000002.1"/>
</dbReference>
<evidence type="ECO:0000313" key="1">
    <source>
        <dbReference type="EMBL" id="MRX23436.1"/>
    </source>
</evidence>
<dbReference type="EMBL" id="WKJO01000002">
    <property type="protein sequence ID" value="MRX23436.1"/>
    <property type="molecule type" value="Genomic_DNA"/>
</dbReference>
<name>A0A6A8GKA5_9EURY</name>
<evidence type="ECO:0008006" key="3">
    <source>
        <dbReference type="Google" id="ProtNLM"/>
    </source>
</evidence>
<gene>
    <name evidence="1" type="ORF">GJR96_15900</name>
</gene>
<organism evidence="1 2">
    <name type="scientific">Haloferax litoreum</name>
    <dbReference type="NCBI Taxonomy" id="2666140"/>
    <lineage>
        <taxon>Archaea</taxon>
        <taxon>Methanobacteriati</taxon>
        <taxon>Methanobacteriota</taxon>
        <taxon>Stenosarchaea group</taxon>
        <taxon>Halobacteria</taxon>
        <taxon>Halobacteriales</taxon>
        <taxon>Haloferacaceae</taxon>
        <taxon>Haloferax</taxon>
    </lineage>
</organism>
<dbReference type="Gene3D" id="3.40.50.1820">
    <property type="entry name" value="alpha/beta hydrolase"/>
    <property type="match status" value="1"/>
</dbReference>
<keyword evidence="2" id="KW-1185">Reference proteome</keyword>
<proteinExistence type="predicted"/>
<dbReference type="AlphaFoldDB" id="A0A6A8GKA5"/>
<sequence length="300" mass="32972">MVSHHALIDRATVRLGSLFVGGNRFFARSVDAPRVEEMLPSVSVSVPTLAGEGIHEISAETPVGTLGVGIKVVQWCGPDYPTIVYHHGNDERPFSSSRFSPNTFRDLLVDHADHLEMNVIGLRAPFHDGTTRDYARKMGDLSNFVAMLATSVAAIDGIVDQQEDSVPVAVAGVSLGGWVTNLHRAYEGTADVYIPMLAGAELGKLFTRSTYRRLLGRAGRENPTAVEQTLDFGEDLRDNGTGTVYPLLARHDQYIEYERQRRAYDESNLLVVDRGHITATLNPTPLREHLLGVLTQLSRP</sequence>
<dbReference type="SUPFAM" id="SSF53474">
    <property type="entry name" value="alpha/beta-Hydrolases"/>
    <property type="match status" value="1"/>
</dbReference>
<dbReference type="InterPro" id="IPR029058">
    <property type="entry name" value="AB_hydrolase_fold"/>
</dbReference>
<comment type="caution">
    <text evidence="1">The sequence shown here is derived from an EMBL/GenBank/DDBJ whole genome shotgun (WGS) entry which is preliminary data.</text>
</comment>
<reference evidence="1 2" key="1">
    <citation type="submission" date="2019-11" db="EMBL/GenBank/DDBJ databases">
        <title>Whole genome sequence of Haloferax sp. MBLA0076.</title>
        <authorList>
            <person name="Seo M.-J."/>
            <person name="Cho E.-S."/>
        </authorList>
    </citation>
    <scope>NUCLEOTIDE SEQUENCE [LARGE SCALE GENOMIC DNA]</scope>
    <source>
        <strain evidence="1 2">MBLA0076</strain>
    </source>
</reference>